<dbReference type="InterPro" id="IPR021109">
    <property type="entry name" value="Peptidase_aspartic_dom_sf"/>
</dbReference>
<reference evidence="12" key="1">
    <citation type="journal article" date="2022" name="Int. J. Mol. Sci.">
        <title>Draft Genome of Tanacetum Coccineum: Genomic Comparison of Closely Related Tanacetum-Family Plants.</title>
        <authorList>
            <person name="Yamashiro T."/>
            <person name="Shiraishi A."/>
            <person name="Nakayama K."/>
            <person name="Satake H."/>
        </authorList>
    </citation>
    <scope>NUCLEOTIDE SEQUENCE</scope>
</reference>
<evidence type="ECO:0000256" key="6">
    <source>
        <dbReference type="ARBA" id="ARBA00022801"/>
    </source>
</evidence>
<dbReference type="Pfam" id="PF17917">
    <property type="entry name" value="RT_RNaseH"/>
    <property type="match status" value="1"/>
</dbReference>
<feature type="domain" description="Integrase catalytic" evidence="11">
    <location>
        <begin position="1"/>
        <end position="66"/>
    </location>
</feature>
<evidence type="ECO:0000259" key="10">
    <source>
        <dbReference type="PROSITE" id="PS50158"/>
    </source>
</evidence>
<dbReference type="SUPFAM" id="SSF50630">
    <property type="entry name" value="Acid proteases"/>
    <property type="match status" value="1"/>
</dbReference>
<evidence type="ECO:0000256" key="5">
    <source>
        <dbReference type="ARBA" id="ARBA00022759"/>
    </source>
</evidence>
<dbReference type="Gene3D" id="3.10.10.10">
    <property type="entry name" value="HIV Type 1 Reverse Transcriptase, subunit A, domain 1"/>
    <property type="match status" value="1"/>
</dbReference>
<proteinExistence type="predicted"/>
<dbReference type="InterPro" id="IPR001969">
    <property type="entry name" value="Aspartic_peptidase_AS"/>
</dbReference>
<dbReference type="GO" id="GO:0003964">
    <property type="term" value="F:RNA-directed DNA polymerase activity"/>
    <property type="evidence" value="ECO:0007669"/>
    <property type="project" value="UniProtKB-KW"/>
</dbReference>
<gene>
    <name evidence="12" type="ORF">Tco_0651795</name>
</gene>
<dbReference type="PROSITE" id="PS50158">
    <property type="entry name" value="ZF_CCHC"/>
    <property type="match status" value="1"/>
</dbReference>
<evidence type="ECO:0000313" key="13">
    <source>
        <dbReference type="Proteomes" id="UP001151760"/>
    </source>
</evidence>
<accession>A0ABQ4WVT5</accession>
<dbReference type="EC" id="2.7.7.49" evidence="1"/>
<protein>
    <recommendedName>
        <fullName evidence="1">RNA-directed DNA polymerase</fullName>
        <ecNumber evidence="1">2.7.7.49</ecNumber>
    </recommendedName>
</protein>
<dbReference type="PANTHER" id="PTHR37984">
    <property type="entry name" value="PROTEIN CBG26694"/>
    <property type="match status" value="1"/>
</dbReference>
<dbReference type="InterPro" id="IPR050951">
    <property type="entry name" value="Retrovirus_Pol_polyprotein"/>
</dbReference>
<keyword evidence="2" id="KW-0808">Transferase</keyword>
<keyword evidence="8" id="KW-0479">Metal-binding</keyword>
<evidence type="ECO:0000256" key="4">
    <source>
        <dbReference type="ARBA" id="ARBA00022722"/>
    </source>
</evidence>
<reference evidence="12" key="2">
    <citation type="submission" date="2022-01" db="EMBL/GenBank/DDBJ databases">
        <authorList>
            <person name="Yamashiro T."/>
            <person name="Shiraishi A."/>
            <person name="Satake H."/>
            <person name="Nakayama K."/>
        </authorList>
    </citation>
    <scope>NUCLEOTIDE SEQUENCE</scope>
</reference>
<feature type="compositionally biased region" description="Basic and acidic residues" evidence="9">
    <location>
        <begin position="304"/>
        <end position="313"/>
    </location>
</feature>
<dbReference type="EMBL" id="BQNB010008976">
    <property type="protein sequence ID" value="GJS57011.1"/>
    <property type="molecule type" value="Genomic_DNA"/>
</dbReference>
<dbReference type="InterPro" id="IPR043502">
    <property type="entry name" value="DNA/RNA_pol_sf"/>
</dbReference>
<dbReference type="Pfam" id="PF08284">
    <property type="entry name" value="RVP_2"/>
    <property type="match status" value="1"/>
</dbReference>
<dbReference type="InterPro" id="IPR036397">
    <property type="entry name" value="RNaseH_sf"/>
</dbReference>
<keyword evidence="3" id="KW-0548">Nucleotidyltransferase</keyword>
<dbReference type="InterPro" id="IPR001584">
    <property type="entry name" value="Integrase_cat-core"/>
</dbReference>
<dbReference type="InterPro" id="IPR001878">
    <property type="entry name" value="Znf_CCHC"/>
</dbReference>
<evidence type="ECO:0000313" key="12">
    <source>
        <dbReference type="EMBL" id="GJS57011.1"/>
    </source>
</evidence>
<evidence type="ECO:0000256" key="9">
    <source>
        <dbReference type="SAM" id="MobiDB-lite"/>
    </source>
</evidence>
<dbReference type="CDD" id="cd09274">
    <property type="entry name" value="RNase_HI_RT_Ty3"/>
    <property type="match status" value="1"/>
</dbReference>
<evidence type="ECO:0000256" key="1">
    <source>
        <dbReference type="ARBA" id="ARBA00012493"/>
    </source>
</evidence>
<dbReference type="InterPro" id="IPR041373">
    <property type="entry name" value="RT_RNaseH"/>
</dbReference>
<keyword evidence="8" id="KW-0862">Zinc</keyword>
<dbReference type="CDD" id="cd01647">
    <property type="entry name" value="RT_LTR"/>
    <property type="match status" value="1"/>
</dbReference>
<keyword evidence="5" id="KW-0255">Endonuclease</keyword>
<dbReference type="Gene3D" id="3.30.420.10">
    <property type="entry name" value="Ribonuclease H-like superfamily/Ribonuclease H"/>
    <property type="match status" value="1"/>
</dbReference>
<comment type="caution">
    <text evidence="12">The sequence shown here is derived from an EMBL/GenBank/DDBJ whole genome shotgun (WGS) entry which is preliminary data.</text>
</comment>
<dbReference type="PANTHER" id="PTHR37984:SF5">
    <property type="entry name" value="PROTEIN NYNRIN-LIKE"/>
    <property type="match status" value="1"/>
</dbReference>
<evidence type="ECO:0000259" key="11">
    <source>
        <dbReference type="PROSITE" id="PS50994"/>
    </source>
</evidence>
<feature type="domain" description="CCHC-type" evidence="10">
    <location>
        <begin position="506"/>
        <end position="521"/>
    </location>
</feature>
<dbReference type="InterPro" id="IPR012337">
    <property type="entry name" value="RNaseH-like_sf"/>
</dbReference>
<evidence type="ECO:0000256" key="7">
    <source>
        <dbReference type="ARBA" id="ARBA00022918"/>
    </source>
</evidence>
<dbReference type="CDD" id="cd00303">
    <property type="entry name" value="retropepsin_like"/>
    <property type="match status" value="1"/>
</dbReference>
<name>A0ABQ4WVT5_9ASTR</name>
<sequence length="964" mass="108388">MSTAYHPQTDGQSEHTIQTLEDMLRACVIDFGGNWDVHLPLVEFSYNNSYHSSIRCAPFEALYGRKCRSPILWAEIGESSLIGPELVQERRQFEVGDKVLLKVLPWKGMMRFGKKGKLAPSEVHDTFHVSNLKKFLADANLHVPLDEINDRQNSSFCRGTRKDYGPGVKDLKRSKIPIVKVRWNSKCGPDYACSDSLLLTPLCCDDIHEVTPCVFALAGCDRLVSEPLVIENHVSSARASRAKFHWGISFATRLKRFTDPVTKLRMKHTNHKVRIPKEEEEPTEQPRALNKYGFLIEDEDEPLEHEASDKEVDSDLESTASSKPKLKKTTKAIPDRMFRNCPNNGCTYKGFMACNPKEYDGKGGAIALIRWIEKMENVIDNSGCAENQKVKYAASSLVNKALTWWNTQVQARGRAAAIAGILTDKAVSYGTLTKGNEKRKGVEESNKQGGRRYDDKRAKVSKGFVAATSHRNEYTSLIQNVLSVRLIIPMVAPINAVRGGYEPGTCYECGSREHYRNTCPKLNLAPGQVGNRLTIEGNRNTRNSGNQVKGGAFNVNAVGALQDPNIVMGTFYLNHHYVTVLFDSGADFSFISTYFAPLLNVRPSFVNPGYVIEVAGGKKEFRCDCGMDWLSEHKAEIVCHEKVVRIPLESVRDFGKVFPEDLSGLPPQRQVEFHIDLVLGATPVAKSPYHLAPSEMQELSAQLQELQDKGFIQPNHSPWGAPVLFVKKKDGALHMCIDYKELKKLTIKNRYPLPRIDDLFDQLQGARYFSKIDLRSGYHQLRNGIHVDPSKIEAVKNWKAPTTPSKIQSFLGLAEDFVVYCNASNQGLGCVLMQRGKVIAYASRQLKIHEKNYTTHDLELGAVVFALKIWRHYLYGTKSVIYTDHKSLQHIFDQNELSMRQSRWIGLFSDYECEIRYHPGKANVVADALSGKERVKPRHVREMAMTIQSGITGMILAAQGEAFK</sequence>
<dbReference type="SUPFAM" id="SSF53098">
    <property type="entry name" value="Ribonuclease H-like"/>
    <property type="match status" value="1"/>
</dbReference>
<dbReference type="Proteomes" id="UP001151760">
    <property type="component" value="Unassembled WGS sequence"/>
</dbReference>
<keyword evidence="13" id="KW-1185">Reference proteome</keyword>
<keyword evidence="6" id="KW-0378">Hydrolase</keyword>
<keyword evidence="7 12" id="KW-0695">RNA-directed DNA polymerase</keyword>
<dbReference type="PROSITE" id="PS50994">
    <property type="entry name" value="INTEGRASE"/>
    <property type="match status" value="1"/>
</dbReference>
<evidence type="ECO:0000256" key="2">
    <source>
        <dbReference type="ARBA" id="ARBA00022679"/>
    </source>
</evidence>
<feature type="region of interest" description="Disordered" evidence="9">
    <location>
        <begin position="303"/>
        <end position="325"/>
    </location>
</feature>
<keyword evidence="4" id="KW-0540">Nuclease</keyword>
<dbReference type="PROSITE" id="PS00141">
    <property type="entry name" value="ASP_PROTEASE"/>
    <property type="match status" value="1"/>
</dbReference>
<dbReference type="InterPro" id="IPR043128">
    <property type="entry name" value="Rev_trsase/Diguanyl_cyclase"/>
</dbReference>
<dbReference type="SUPFAM" id="SSF56672">
    <property type="entry name" value="DNA/RNA polymerases"/>
    <property type="match status" value="1"/>
</dbReference>
<evidence type="ECO:0000256" key="3">
    <source>
        <dbReference type="ARBA" id="ARBA00022695"/>
    </source>
</evidence>
<evidence type="ECO:0000256" key="8">
    <source>
        <dbReference type="PROSITE-ProRule" id="PRU00047"/>
    </source>
</evidence>
<dbReference type="Gene3D" id="3.30.70.270">
    <property type="match status" value="1"/>
</dbReference>
<keyword evidence="8" id="KW-0863">Zinc-finger</keyword>
<organism evidence="12 13">
    <name type="scientific">Tanacetum coccineum</name>
    <dbReference type="NCBI Taxonomy" id="301880"/>
    <lineage>
        <taxon>Eukaryota</taxon>
        <taxon>Viridiplantae</taxon>
        <taxon>Streptophyta</taxon>
        <taxon>Embryophyta</taxon>
        <taxon>Tracheophyta</taxon>
        <taxon>Spermatophyta</taxon>
        <taxon>Magnoliopsida</taxon>
        <taxon>eudicotyledons</taxon>
        <taxon>Gunneridae</taxon>
        <taxon>Pentapetalae</taxon>
        <taxon>asterids</taxon>
        <taxon>campanulids</taxon>
        <taxon>Asterales</taxon>
        <taxon>Asteraceae</taxon>
        <taxon>Asteroideae</taxon>
        <taxon>Anthemideae</taxon>
        <taxon>Anthemidinae</taxon>
        <taxon>Tanacetum</taxon>
    </lineage>
</organism>